<feature type="transmembrane region" description="Helical" evidence="2">
    <location>
        <begin position="17"/>
        <end position="34"/>
    </location>
</feature>
<evidence type="ECO:0000313" key="3">
    <source>
        <dbReference type="EMBL" id="ABC79905.1"/>
    </source>
</evidence>
<protein>
    <submittedName>
        <fullName evidence="3">Uncharacterized protein</fullName>
    </submittedName>
</protein>
<keyword evidence="2" id="KW-0812">Transmembrane</keyword>
<name>Q2IM71_ANADE</name>
<feature type="region of interest" description="Disordered" evidence="1">
    <location>
        <begin position="214"/>
        <end position="268"/>
    </location>
</feature>
<dbReference type="OrthoDB" id="5382060at2"/>
<dbReference type="RefSeq" id="WP_011419188.1">
    <property type="nucleotide sequence ID" value="NC_007760.1"/>
</dbReference>
<organism evidence="3 4">
    <name type="scientific">Anaeromyxobacter dehalogenans (strain 2CP-C)</name>
    <dbReference type="NCBI Taxonomy" id="290397"/>
    <lineage>
        <taxon>Bacteria</taxon>
        <taxon>Pseudomonadati</taxon>
        <taxon>Myxococcota</taxon>
        <taxon>Myxococcia</taxon>
        <taxon>Myxococcales</taxon>
        <taxon>Cystobacterineae</taxon>
        <taxon>Anaeromyxobacteraceae</taxon>
        <taxon>Anaeromyxobacter</taxon>
    </lineage>
</organism>
<keyword evidence="2" id="KW-1133">Transmembrane helix</keyword>
<proteinExistence type="predicted"/>
<reference evidence="3" key="1">
    <citation type="submission" date="2006-01" db="EMBL/GenBank/DDBJ databases">
        <title>Complete sequence of Anaeromyxobacter dehalogenans 2CP-C.</title>
        <authorList>
            <consortium name="US DOE Joint Genome Institute"/>
            <person name="Copeland A."/>
            <person name="Lucas S."/>
            <person name="Lapidus A."/>
            <person name="Barry K."/>
            <person name="Detter J.C."/>
            <person name="Glavina T."/>
            <person name="Hammon N."/>
            <person name="Israni S."/>
            <person name="Pitluck S."/>
            <person name="Brettin T."/>
            <person name="Bruce D."/>
            <person name="Han C."/>
            <person name="Tapia R."/>
            <person name="Gilna P."/>
            <person name="Kiss H."/>
            <person name="Schmutz J."/>
            <person name="Larimer F."/>
            <person name="Land M."/>
            <person name="Kyrpides N."/>
            <person name="Anderson I."/>
            <person name="Sanford R.A."/>
            <person name="Ritalahti K.M."/>
            <person name="Thomas H.S."/>
            <person name="Kirby J.R."/>
            <person name="Zhulin I.B."/>
            <person name="Loeffler F.E."/>
            <person name="Richardson P."/>
        </authorList>
    </citation>
    <scope>NUCLEOTIDE SEQUENCE</scope>
    <source>
        <strain evidence="3">2CP-C</strain>
    </source>
</reference>
<dbReference type="AlphaFoldDB" id="Q2IM71"/>
<evidence type="ECO:0000256" key="1">
    <source>
        <dbReference type="SAM" id="MobiDB-lite"/>
    </source>
</evidence>
<gene>
    <name evidence="3" type="ordered locus">Adeh_0128</name>
</gene>
<accession>Q2IM71</accession>
<evidence type="ECO:0000313" key="4">
    <source>
        <dbReference type="Proteomes" id="UP000001935"/>
    </source>
</evidence>
<evidence type="ECO:0000256" key="2">
    <source>
        <dbReference type="SAM" id="Phobius"/>
    </source>
</evidence>
<feature type="compositionally biased region" description="Low complexity" evidence="1">
    <location>
        <begin position="214"/>
        <end position="246"/>
    </location>
</feature>
<dbReference type="HOGENOM" id="CLU_1000489_0_0_7"/>
<dbReference type="EMBL" id="CP000251">
    <property type="protein sequence ID" value="ABC79905.1"/>
    <property type="molecule type" value="Genomic_DNA"/>
</dbReference>
<sequence>MADETTRARAGSGAKALLAWVAILGLAGVVAWLASERNARTWYLVPDEGRLVVMKGLMLPVGRQAFATDDPALAAAYAPLVPPPGKPLPAERAFEERSLLDQGLFDLLAGWAREEVATGDPARLERGLGYLGRAERLAGISPAQRDELGAIRAESGYHEARRLLERAAAELRDAAEKLRVTAGSRSSRAMDAQLLLKQLEPAVDATLGAIRTAARAEPAAAEQGAGTPPAAGEPAPAAAPAPDHAPAAPPAAAPAGPAAQLPPSGEGR</sequence>
<keyword evidence="2" id="KW-0472">Membrane</keyword>
<dbReference type="Proteomes" id="UP000001935">
    <property type="component" value="Chromosome"/>
</dbReference>
<dbReference type="KEGG" id="ade:Adeh_0128"/>
<dbReference type="STRING" id="290397.Adeh_0128"/>